<organism evidence="1 2">
    <name type="scientific">[Candida] jaroonii</name>
    <dbReference type="NCBI Taxonomy" id="467808"/>
    <lineage>
        <taxon>Eukaryota</taxon>
        <taxon>Fungi</taxon>
        <taxon>Dikarya</taxon>
        <taxon>Ascomycota</taxon>
        <taxon>Saccharomycotina</taxon>
        <taxon>Pichiomycetes</taxon>
        <taxon>Debaryomycetaceae</taxon>
        <taxon>Yamadazyma</taxon>
    </lineage>
</organism>
<comment type="caution">
    <text evidence="1">The sequence shown here is derived from an EMBL/GenBank/DDBJ whole genome shotgun (WGS) entry which is preliminary data.</text>
</comment>
<protein>
    <submittedName>
        <fullName evidence="1">Uncharacterized protein</fullName>
    </submittedName>
</protein>
<sequence length="174" mass="20254">MGLQYTNFFENKDYETDTQIIICKECSSHLCLSSLIISDSFSGSSGPAYLVDKLINFTTEDNLEETQMKTGIYLIKKVKCHQCLNILGWTYKRSYNYRESYKEGKFVIEKAYIKTIDNNSSTKNLMESARKNYRRRLSSNSTINSCELDDFKDFKYMRGGLKDVKEDEKVLVEL</sequence>
<reference evidence="1" key="1">
    <citation type="submission" date="2022-06" db="EMBL/GenBank/DDBJ databases">
        <authorList>
            <person name="Legras J.-L."/>
            <person name="Devillers H."/>
            <person name="Grondin C."/>
        </authorList>
    </citation>
    <scope>NUCLEOTIDE SEQUENCE</scope>
    <source>
        <strain evidence="1">CLIB 1444</strain>
    </source>
</reference>
<evidence type="ECO:0000313" key="1">
    <source>
        <dbReference type="EMBL" id="CAH6723481.1"/>
    </source>
</evidence>
<dbReference type="EMBL" id="CALSDN010000015">
    <property type="protein sequence ID" value="CAH6723481.1"/>
    <property type="molecule type" value="Genomic_DNA"/>
</dbReference>
<evidence type="ECO:0000313" key="2">
    <source>
        <dbReference type="Proteomes" id="UP001152531"/>
    </source>
</evidence>
<gene>
    <name evidence="1" type="ORF">CLIB1444_15S02234</name>
</gene>
<name>A0ACA9YEY8_9ASCO</name>
<accession>A0ACA9YEY8</accession>
<keyword evidence="2" id="KW-1185">Reference proteome</keyword>
<proteinExistence type="predicted"/>
<dbReference type="Proteomes" id="UP001152531">
    <property type="component" value="Unassembled WGS sequence"/>
</dbReference>